<feature type="compositionally biased region" description="Low complexity" evidence="1">
    <location>
        <begin position="570"/>
        <end position="583"/>
    </location>
</feature>
<dbReference type="Pfam" id="PF08729">
    <property type="entry name" value="HUN"/>
    <property type="match status" value="1"/>
</dbReference>
<dbReference type="InterPro" id="IPR014840">
    <property type="entry name" value="HRD"/>
</dbReference>
<evidence type="ECO:0000313" key="3">
    <source>
        <dbReference type="EMBL" id="SMY28690.1"/>
    </source>
</evidence>
<evidence type="ECO:0000313" key="4">
    <source>
        <dbReference type="Proteomes" id="UP000215453"/>
    </source>
</evidence>
<feature type="compositionally biased region" description="Pro residues" evidence="1">
    <location>
        <begin position="313"/>
        <end position="323"/>
    </location>
</feature>
<dbReference type="Proteomes" id="UP000215453">
    <property type="component" value="Chromosome 11"/>
</dbReference>
<dbReference type="AlphaFoldDB" id="A0A1Y6LZ18"/>
<feature type="compositionally biased region" description="Acidic residues" evidence="1">
    <location>
        <begin position="474"/>
        <end position="487"/>
    </location>
</feature>
<reference evidence="3 4" key="1">
    <citation type="submission" date="2016-10" db="EMBL/GenBank/DDBJ databases">
        <authorList>
            <person name="Varghese N."/>
        </authorList>
    </citation>
    <scope>NUCLEOTIDE SEQUENCE [LARGE SCALE GENOMIC DNA]</scope>
</reference>
<feature type="compositionally biased region" description="Polar residues" evidence="1">
    <location>
        <begin position="264"/>
        <end position="294"/>
    </location>
</feature>
<feature type="compositionally biased region" description="Basic and acidic residues" evidence="1">
    <location>
        <begin position="488"/>
        <end position="498"/>
    </location>
</feature>
<feature type="region of interest" description="Disordered" evidence="1">
    <location>
        <begin position="1"/>
        <end position="402"/>
    </location>
</feature>
<feature type="compositionally biased region" description="Basic and acidic residues" evidence="1">
    <location>
        <begin position="637"/>
        <end position="662"/>
    </location>
</feature>
<feature type="compositionally biased region" description="Gly residues" evidence="1">
    <location>
        <begin position="616"/>
        <end position="626"/>
    </location>
</feature>
<protein>
    <recommendedName>
        <fullName evidence="2">Hpc2-related domain-containing protein</fullName>
    </recommendedName>
</protein>
<dbReference type="EMBL" id="LT882686">
    <property type="protein sequence ID" value="SMY28690.1"/>
    <property type="molecule type" value="Genomic_DNA"/>
</dbReference>
<feature type="region of interest" description="Disordered" evidence="1">
    <location>
        <begin position="708"/>
        <end position="732"/>
    </location>
</feature>
<feature type="compositionally biased region" description="Low complexity" evidence="1">
    <location>
        <begin position="99"/>
        <end position="108"/>
    </location>
</feature>
<sequence>MNMAPPAMDDDGDTSSISSPPQSPQNHHEDETIKVAPRYLGEGVVHHPAASASASYSATPLPGTAPVKPKRTRKPKLDANGNPVLPKPRKKAEPKVKAEGGATTTAPATKRRKKTAPEEKPATSTAVSVSGDVRQTTLTGLHSHFLPPGNPASSALPPPMQQQQPHPPPPQTFSSSSLTNTTTSTSTSDTLMRSSLPPPLLSSTPTPRPFSSGQNYDPIRGQNYDSIRGAIDATSSRPPVLSNGAQSAHASPHINRPSPHINRASASPSITSLIDPPSTNTAAVTFNNTQSRVQHPTAMFANLPSTHVTPLPSQQPTPTPQPQAIPIMDGAMDVDSNDHEPPKQPALKAPSKSSSSAPTPKPAKAHSPPSKALIKPGTGTGILSSSSLFGGPSSSSDSSEPKGITIELRISLRPEGGNAINIAQEIAKKYGRDAINPRVAAHRERLLQVAAQANRLENGSADDNMSVDLMSELDGDSNVEMGGVEENEAPRLNKDGKPVRKRKKVEEYDKEDDFIDDTELAWQEQAAVAKDGFFVYSGPLVQPGQNALVESTTAPTRGRGTGRGRGRGRGAAAAAAAAASGTTHASLAEKNKDSTTTTSTTGGSATKPPVKRTRGGTRGGAAGGAAGPAPAKKRRTKAEIELAEREKSLAAQERKELEDRRERDRLAGLTGSGIAPASVFDNGGMGVGVRVVSVDGAVAPGLVLASQREGGVGFGSPPGRQGSGDVQGQVRV</sequence>
<name>A0A1Y6LZ18_ZYMTR</name>
<feature type="compositionally biased region" description="Polar residues" evidence="1">
    <location>
        <begin position="122"/>
        <end position="140"/>
    </location>
</feature>
<feature type="domain" description="Hpc2-related" evidence="2">
    <location>
        <begin position="503"/>
        <end position="540"/>
    </location>
</feature>
<feature type="compositionally biased region" description="Low complexity" evidence="1">
    <location>
        <begin position="172"/>
        <end position="212"/>
    </location>
</feature>
<feature type="compositionally biased region" description="Low complexity" evidence="1">
    <location>
        <begin position="594"/>
        <end position="606"/>
    </location>
</feature>
<proteinExistence type="predicted"/>
<evidence type="ECO:0000259" key="2">
    <source>
        <dbReference type="Pfam" id="PF08729"/>
    </source>
</evidence>
<evidence type="ECO:0000256" key="1">
    <source>
        <dbReference type="SAM" id="MobiDB-lite"/>
    </source>
</evidence>
<feature type="compositionally biased region" description="Low complexity" evidence="1">
    <location>
        <begin position="345"/>
        <end position="358"/>
    </location>
</feature>
<feature type="compositionally biased region" description="Low complexity" evidence="1">
    <location>
        <begin position="49"/>
        <end position="58"/>
    </location>
</feature>
<feature type="compositionally biased region" description="Polar residues" evidence="1">
    <location>
        <begin position="233"/>
        <end position="249"/>
    </location>
</feature>
<organism evidence="3 4">
    <name type="scientific">Zymoseptoria tritici ST99CH_1A5</name>
    <dbReference type="NCBI Taxonomy" id="1276529"/>
    <lineage>
        <taxon>Eukaryota</taxon>
        <taxon>Fungi</taxon>
        <taxon>Dikarya</taxon>
        <taxon>Ascomycota</taxon>
        <taxon>Pezizomycotina</taxon>
        <taxon>Dothideomycetes</taxon>
        <taxon>Dothideomycetidae</taxon>
        <taxon>Mycosphaerellales</taxon>
        <taxon>Mycosphaerellaceae</taxon>
        <taxon>Zymoseptoria</taxon>
    </lineage>
</organism>
<feature type="region of interest" description="Disordered" evidence="1">
    <location>
        <begin position="474"/>
        <end position="507"/>
    </location>
</feature>
<feature type="compositionally biased region" description="Pro residues" evidence="1">
    <location>
        <begin position="156"/>
        <end position="171"/>
    </location>
</feature>
<accession>A0A1Y6LZ18</accession>
<feature type="region of interest" description="Disordered" evidence="1">
    <location>
        <begin position="546"/>
        <end position="662"/>
    </location>
</feature>
<gene>
    <name evidence="3" type="ORF">ZT1A5_G10136</name>
</gene>
<feature type="compositionally biased region" description="Low complexity" evidence="1">
    <location>
        <begin position="381"/>
        <end position="398"/>
    </location>
</feature>